<keyword evidence="6 12" id="KW-1133">Transmembrane helix</keyword>
<keyword evidence="8" id="KW-1015">Disulfide bond</keyword>
<keyword evidence="9" id="KW-0393">Immunoglobulin domain</keyword>
<dbReference type="GeneID" id="113577381"/>
<feature type="compositionally biased region" description="Basic and acidic residues" evidence="11">
    <location>
        <begin position="492"/>
        <end position="502"/>
    </location>
</feature>
<protein>
    <recommendedName>
        <fullName evidence="14">Ig-like domain-containing protein</fullName>
    </recommendedName>
</protein>
<dbReference type="Pfam" id="PF05624">
    <property type="entry name" value="LSR"/>
    <property type="match status" value="1"/>
</dbReference>
<sequence length="510" mass="56348">MKKLILLQLVLGFLISDVLSVLVTVPMSQRSSGLFVSVTLRCDYTTSSNLQNVLVTWVYKSFCKDPVLDYYSTAYQAALQLGQDPSNNCPDSQRTIRTVAQKQGSNTATLGPEYKNRIISIQNQADLVIGEVMWWDNGVYVCSVDAPGDTTGYPNAEVKLIVYNWLTVLFMIIGALLLIILFAVCCCQCCPQRCCCYVRCPCCPKTCCCPEKVVMQYRMMKEAQKAMSSWTGGQPIYAPLSSHSSAYPMEPVMYAGSAGKIPMSPVPPLPLPPPQGGLVHVAMPPPSIHGMPPSIHGNGSSHGTNQMLDYLENQMRGLDVNSPLIQSQPPMQHMPPPPQHIPQNVPFSAGPPSMLSGLDDGPASRRPPPSSRGGRPPTHSSSSSSYGHPRRDNRRYPPPSRHNMRRSYSQEDMLDTRSRASAPGYRPRSHSRDDLFRDTRDVPSRREHEYWASASDDDSSSRRGGRRGARGGAWTDHPPSYTEYEPGLKPTKRPDRFSDKSSRSGNSIVI</sequence>
<comment type="similarity">
    <text evidence="2">Belongs to the immunoglobulin superfamily. LISCH7 family.</text>
</comment>
<evidence type="ECO:0000256" key="12">
    <source>
        <dbReference type="SAM" id="Phobius"/>
    </source>
</evidence>
<reference evidence="15" key="4">
    <citation type="submission" date="2025-08" db="UniProtKB">
        <authorList>
            <consortium name="Ensembl"/>
        </authorList>
    </citation>
    <scope>IDENTIFICATION</scope>
</reference>
<keyword evidence="13" id="KW-0732">Signal</keyword>
<accession>A0A4W4FII0</accession>
<evidence type="ECO:0000256" key="10">
    <source>
        <dbReference type="ARBA" id="ARBA00046288"/>
    </source>
</evidence>
<evidence type="ECO:0000256" key="8">
    <source>
        <dbReference type="ARBA" id="ARBA00023157"/>
    </source>
</evidence>
<evidence type="ECO:0000256" key="3">
    <source>
        <dbReference type="ARBA" id="ARBA00022427"/>
    </source>
</evidence>
<dbReference type="GO" id="GO:0005886">
    <property type="term" value="C:plasma membrane"/>
    <property type="evidence" value="ECO:0007669"/>
    <property type="project" value="TreeGrafter"/>
</dbReference>
<keyword evidence="3" id="KW-0796">Tight junction</keyword>
<dbReference type="GO" id="GO:0005923">
    <property type="term" value="C:bicellular tight junction"/>
    <property type="evidence" value="ECO:0007669"/>
    <property type="project" value="UniProtKB-SubCell"/>
</dbReference>
<dbReference type="InterPro" id="IPR051874">
    <property type="entry name" value="Ig-like_domain-LISCH7"/>
</dbReference>
<dbReference type="RefSeq" id="XP_026865803.2">
    <property type="nucleotide sequence ID" value="XM_027010002.2"/>
</dbReference>
<dbReference type="InterPro" id="IPR008664">
    <property type="entry name" value="LISCH7"/>
</dbReference>
<reference evidence="16" key="2">
    <citation type="journal article" date="2017" name="Sci. Adv.">
        <title>A tail of two voltages: Proteomic comparison of the three electric organs of the electric eel.</title>
        <authorList>
            <person name="Traeger L.L."/>
            <person name="Sabat G."/>
            <person name="Barrett-Wilt G.A."/>
            <person name="Wells G.B."/>
            <person name="Sussman M.R."/>
        </authorList>
    </citation>
    <scope>NUCLEOTIDE SEQUENCE [LARGE SCALE GENOMIC DNA]</scope>
</reference>
<evidence type="ECO:0000256" key="1">
    <source>
        <dbReference type="ARBA" id="ARBA00004435"/>
    </source>
</evidence>
<evidence type="ECO:0000256" key="9">
    <source>
        <dbReference type="ARBA" id="ARBA00023319"/>
    </source>
</evidence>
<dbReference type="PANTHER" id="PTHR15923">
    <property type="entry name" value="TRANSMEMBRANE AND IMMUNOGLOBULIN DOMAIN-CONTAINING PROTEIN"/>
    <property type="match status" value="1"/>
</dbReference>
<gene>
    <name evidence="15" type="primary">ildr1a</name>
</gene>
<dbReference type="Proteomes" id="UP000314983">
    <property type="component" value="Chromosome 16"/>
</dbReference>
<feature type="signal peptide" evidence="13">
    <location>
        <begin position="1"/>
        <end position="20"/>
    </location>
</feature>
<dbReference type="GO" id="GO:0012505">
    <property type="term" value="C:endomembrane system"/>
    <property type="evidence" value="ECO:0007669"/>
    <property type="project" value="UniProtKB-SubCell"/>
</dbReference>
<reference evidence="15" key="3">
    <citation type="submission" date="2020-05" db="EMBL/GenBank/DDBJ databases">
        <title>Electrophorus electricus (electric eel) genome, fEleEle1, primary haplotype.</title>
        <authorList>
            <person name="Myers G."/>
            <person name="Meyer A."/>
            <person name="Fedrigo O."/>
            <person name="Formenti G."/>
            <person name="Rhie A."/>
            <person name="Tracey A."/>
            <person name="Sims Y."/>
            <person name="Jarvis E.D."/>
        </authorList>
    </citation>
    <scope>NUCLEOTIDE SEQUENCE [LARGE SCALE GENOMIC DNA]</scope>
</reference>
<dbReference type="PANTHER" id="PTHR15923:SF3">
    <property type="entry name" value="IMMUNOGLOBULIN-LIKE DOMAIN-CONTAINING RECEPTOR 1"/>
    <property type="match status" value="1"/>
</dbReference>
<dbReference type="STRING" id="8005.ENSEEEP00000024595"/>
<reference evidence="15" key="5">
    <citation type="submission" date="2025-09" db="UniProtKB">
        <authorList>
            <consortium name="Ensembl"/>
        </authorList>
    </citation>
    <scope>IDENTIFICATION</scope>
</reference>
<dbReference type="AlphaFoldDB" id="A0A4W4FII0"/>
<comment type="subcellular location">
    <subcellularLocation>
        <location evidence="1">Cell junction</location>
        <location evidence="1">Tight junction</location>
    </subcellularLocation>
    <subcellularLocation>
        <location evidence="10">Endomembrane system</location>
        <topology evidence="10">Single-pass type I membrane protein</topology>
    </subcellularLocation>
</comment>
<feature type="region of interest" description="Disordered" evidence="11">
    <location>
        <begin position="321"/>
        <end position="510"/>
    </location>
</feature>
<dbReference type="GO" id="GO:0070506">
    <property type="term" value="F:high-density lipoprotein particle receptor activity"/>
    <property type="evidence" value="ECO:0007669"/>
    <property type="project" value="TreeGrafter"/>
</dbReference>
<name>A0A4W4FII0_ELEEL</name>
<dbReference type="KEGG" id="eee:113577381"/>
<keyword evidence="5" id="KW-0965">Cell junction</keyword>
<feature type="compositionally biased region" description="Low complexity" evidence="11">
    <location>
        <begin position="371"/>
        <end position="387"/>
    </location>
</feature>
<dbReference type="CTD" id="393364"/>
<evidence type="ECO:0000256" key="4">
    <source>
        <dbReference type="ARBA" id="ARBA00022692"/>
    </source>
</evidence>
<keyword evidence="4 12" id="KW-0812">Transmembrane</keyword>
<evidence type="ECO:0000256" key="5">
    <source>
        <dbReference type="ARBA" id="ARBA00022949"/>
    </source>
</evidence>
<dbReference type="GeneTree" id="ENSGT00950000183058"/>
<dbReference type="PROSITE" id="PS50835">
    <property type="entry name" value="IG_LIKE"/>
    <property type="match status" value="1"/>
</dbReference>
<evidence type="ECO:0000256" key="13">
    <source>
        <dbReference type="SAM" id="SignalP"/>
    </source>
</evidence>
<evidence type="ECO:0000256" key="2">
    <source>
        <dbReference type="ARBA" id="ARBA00009491"/>
    </source>
</evidence>
<dbReference type="Ensembl" id="ENSEEET00000024879.2">
    <property type="protein sequence ID" value="ENSEEEP00000024595.2"/>
    <property type="gene ID" value="ENSEEEG00000011924.2"/>
</dbReference>
<organism evidence="15 16">
    <name type="scientific">Electrophorus electricus</name>
    <name type="common">Electric eel</name>
    <name type="synonym">Gymnotus electricus</name>
    <dbReference type="NCBI Taxonomy" id="8005"/>
    <lineage>
        <taxon>Eukaryota</taxon>
        <taxon>Metazoa</taxon>
        <taxon>Chordata</taxon>
        <taxon>Craniata</taxon>
        <taxon>Vertebrata</taxon>
        <taxon>Euteleostomi</taxon>
        <taxon>Actinopterygii</taxon>
        <taxon>Neopterygii</taxon>
        <taxon>Teleostei</taxon>
        <taxon>Ostariophysi</taxon>
        <taxon>Gymnotiformes</taxon>
        <taxon>Gymnotoidei</taxon>
        <taxon>Gymnotidae</taxon>
        <taxon>Electrophorus</taxon>
    </lineage>
</organism>
<dbReference type="OMA" id="APWMGGQ"/>
<dbReference type="Gene3D" id="2.60.40.10">
    <property type="entry name" value="Immunoglobulins"/>
    <property type="match status" value="1"/>
</dbReference>
<dbReference type="InterPro" id="IPR007110">
    <property type="entry name" value="Ig-like_dom"/>
</dbReference>
<evidence type="ECO:0000256" key="11">
    <source>
        <dbReference type="SAM" id="MobiDB-lite"/>
    </source>
</evidence>
<feature type="chain" id="PRO_5044288387" description="Ig-like domain-containing protein" evidence="13">
    <location>
        <begin position="21"/>
        <end position="510"/>
    </location>
</feature>
<reference evidence="16" key="1">
    <citation type="journal article" date="2014" name="Science">
        <title>Nonhuman genetics. Genomic basis for the convergent evolution of electric organs.</title>
        <authorList>
            <person name="Gallant J.R."/>
            <person name="Traeger L.L."/>
            <person name="Volkening J.D."/>
            <person name="Moffett H."/>
            <person name="Chen P.H."/>
            <person name="Novina C.D."/>
            <person name="Phillips G.N.Jr."/>
            <person name="Anand R."/>
            <person name="Wells G.B."/>
            <person name="Pinch M."/>
            <person name="Guth R."/>
            <person name="Unguez G.A."/>
            <person name="Albert J.S."/>
            <person name="Zakon H.H."/>
            <person name="Samanta M.P."/>
            <person name="Sussman M.R."/>
        </authorList>
    </citation>
    <scope>NUCLEOTIDE SEQUENCE [LARGE SCALE GENOMIC DNA]</scope>
</reference>
<dbReference type="SUPFAM" id="SSF48726">
    <property type="entry name" value="Immunoglobulin"/>
    <property type="match status" value="1"/>
</dbReference>
<dbReference type="InterPro" id="IPR036179">
    <property type="entry name" value="Ig-like_dom_sf"/>
</dbReference>
<feature type="transmembrane region" description="Helical" evidence="12">
    <location>
        <begin position="162"/>
        <end position="184"/>
    </location>
</feature>
<dbReference type="InterPro" id="IPR013783">
    <property type="entry name" value="Ig-like_fold"/>
</dbReference>
<feature type="compositionally biased region" description="Basic and acidic residues" evidence="11">
    <location>
        <begin position="430"/>
        <end position="450"/>
    </location>
</feature>
<keyword evidence="7 12" id="KW-0472">Membrane</keyword>
<feature type="domain" description="Ig-like" evidence="14">
    <location>
        <begin position="37"/>
        <end position="159"/>
    </location>
</feature>
<proteinExistence type="inferred from homology"/>
<evidence type="ECO:0000259" key="14">
    <source>
        <dbReference type="PROSITE" id="PS50835"/>
    </source>
</evidence>
<evidence type="ECO:0000256" key="7">
    <source>
        <dbReference type="ARBA" id="ARBA00023136"/>
    </source>
</evidence>
<evidence type="ECO:0000256" key="6">
    <source>
        <dbReference type="ARBA" id="ARBA00022989"/>
    </source>
</evidence>
<keyword evidence="16" id="KW-1185">Reference proteome</keyword>
<evidence type="ECO:0000313" key="16">
    <source>
        <dbReference type="Proteomes" id="UP000314983"/>
    </source>
</evidence>
<evidence type="ECO:0000313" key="15">
    <source>
        <dbReference type="Ensembl" id="ENSEEEP00000024595.2"/>
    </source>
</evidence>